<dbReference type="Proteomes" id="UP001232148">
    <property type="component" value="Unassembled WGS sequence"/>
</dbReference>
<evidence type="ECO:0000313" key="2">
    <source>
        <dbReference type="Proteomes" id="UP001232148"/>
    </source>
</evidence>
<comment type="caution">
    <text evidence="1">The sequence shown here is derived from an EMBL/GenBank/DDBJ whole genome shotgun (WGS) entry which is preliminary data.</text>
</comment>
<protein>
    <submittedName>
        <fullName evidence="1">Uncharacterized protein</fullName>
    </submittedName>
</protein>
<name>A0AAD9H3B9_9PEZI</name>
<sequence length="158" mass="17080">MYVGTLACPSNASSRCEVCVYACARQPRAGNLPRGGWLARSSWGNGRSEKHGQSFGIRKGAKRRESIKFGTHVPFHIGSMTGLQNRTSKERDPIPSGDHPSWTCRFCIIQPSIRPFVDTYPPRLGLVSGSSLAQARGWVRPASDGNDGMSVCVSVCAA</sequence>
<dbReference type="EMBL" id="MU843183">
    <property type="protein sequence ID" value="KAK2020724.1"/>
    <property type="molecule type" value="Genomic_DNA"/>
</dbReference>
<evidence type="ECO:0000313" key="1">
    <source>
        <dbReference type="EMBL" id="KAK2020724.1"/>
    </source>
</evidence>
<reference evidence="1" key="1">
    <citation type="submission" date="2021-06" db="EMBL/GenBank/DDBJ databases">
        <title>Comparative genomics, transcriptomics and evolutionary studies reveal genomic signatures of adaptation to plant cell wall in hemibiotrophic fungi.</title>
        <authorList>
            <consortium name="DOE Joint Genome Institute"/>
            <person name="Baroncelli R."/>
            <person name="Diaz J.F."/>
            <person name="Benocci T."/>
            <person name="Peng M."/>
            <person name="Battaglia E."/>
            <person name="Haridas S."/>
            <person name="Andreopoulos W."/>
            <person name="Labutti K."/>
            <person name="Pangilinan J."/>
            <person name="Floch G.L."/>
            <person name="Makela M.R."/>
            <person name="Henrissat B."/>
            <person name="Grigoriev I.V."/>
            <person name="Crouch J.A."/>
            <person name="De Vries R.P."/>
            <person name="Sukno S.A."/>
            <person name="Thon M.R."/>
        </authorList>
    </citation>
    <scope>NUCLEOTIDE SEQUENCE</scope>
    <source>
        <strain evidence="1">MAFF235873</strain>
    </source>
</reference>
<proteinExistence type="predicted"/>
<dbReference type="AlphaFoldDB" id="A0AAD9H3B9"/>
<keyword evidence="2" id="KW-1185">Reference proteome</keyword>
<organism evidence="1 2">
    <name type="scientific">Colletotrichum zoysiae</name>
    <dbReference type="NCBI Taxonomy" id="1216348"/>
    <lineage>
        <taxon>Eukaryota</taxon>
        <taxon>Fungi</taxon>
        <taxon>Dikarya</taxon>
        <taxon>Ascomycota</taxon>
        <taxon>Pezizomycotina</taxon>
        <taxon>Sordariomycetes</taxon>
        <taxon>Hypocreomycetidae</taxon>
        <taxon>Glomerellales</taxon>
        <taxon>Glomerellaceae</taxon>
        <taxon>Colletotrichum</taxon>
        <taxon>Colletotrichum graminicola species complex</taxon>
    </lineage>
</organism>
<gene>
    <name evidence="1" type="ORF">LX32DRAFT_647120</name>
</gene>
<accession>A0AAD9H3B9</accession>